<gene>
    <name evidence="2" type="ORF">CRHIZ90672A_00000775</name>
</gene>
<feature type="compositionally biased region" description="Basic and acidic residues" evidence="1">
    <location>
        <begin position="221"/>
        <end position="230"/>
    </location>
</feature>
<sequence>MSVPSLSANGPASGINPAPIVPGLHVPGAPFPSQSEYGIDPSCRNMWTIIEACQEKHSESHLRVNRDCLCERDIISSWITCHRCWDRVTYHSNGKRDLASSPYLIDDVTLSLVQSLCDRSTSASVAPNGDDSDLDVSIKWDTLEEPDELEFDEEESDDEESDEEESDDDNSDEEDFFSDEEESDDDDSDEKDFFDEEFDEDFEDEPSIEVDFDNELTIEVDSTKEASDEKDANDEDDKEENTHEEDADEDTDEIESDEDQLSAVISADGVSGSHDCLPPQTKIMSEDFDLAFENSIGANLGHSTDEAIVVNSGHQLGGFITKTGKPTPKVPARDALGHEFKTKSNANTRVASVGLVVLGLFAAWAM</sequence>
<dbReference type="OrthoDB" id="5150036at2759"/>
<evidence type="ECO:0000313" key="2">
    <source>
        <dbReference type="EMBL" id="CAH0024357.1"/>
    </source>
</evidence>
<keyword evidence="3" id="KW-1185">Reference proteome</keyword>
<evidence type="ECO:0000313" key="3">
    <source>
        <dbReference type="Proteomes" id="UP000696573"/>
    </source>
</evidence>
<feature type="compositionally biased region" description="Acidic residues" evidence="1">
    <location>
        <begin position="143"/>
        <end position="218"/>
    </location>
</feature>
<feature type="region of interest" description="Disordered" evidence="1">
    <location>
        <begin position="143"/>
        <end position="259"/>
    </location>
</feature>
<dbReference type="EMBL" id="CABFNQ020000694">
    <property type="protein sequence ID" value="CAH0024357.1"/>
    <property type="molecule type" value="Genomic_DNA"/>
</dbReference>
<protein>
    <submittedName>
        <fullName evidence="2">Uncharacterized protein</fullName>
    </submittedName>
</protein>
<dbReference type="Proteomes" id="UP000696573">
    <property type="component" value="Unassembled WGS sequence"/>
</dbReference>
<comment type="caution">
    <text evidence="2">The sequence shown here is derived from an EMBL/GenBank/DDBJ whole genome shotgun (WGS) entry which is preliminary data.</text>
</comment>
<organism evidence="2 3">
    <name type="scientific">Clonostachys rhizophaga</name>
    <dbReference type="NCBI Taxonomy" id="160324"/>
    <lineage>
        <taxon>Eukaryota</taxon>
        <taxon>Fungi</taxon>
        <taxon>Dikarya</taxon>
        <taxon>Ascomycota</taxon>
        <taxon>Pezizomycotina</taxon>
        <taxon>Sordariomycetes</taxon>
        <taxon>Hypocreomycetidae</taxon>
        <taxon>Hypocreales</taxon>
        <taxon>Bionectriaceae</taxon>
        <taxon>Clonostachys</taxon>
    </lineage>
</organism>
<dbReference type="AlphaFoldDB" id="A0A9N9YN29"/>
<proteinExistence type="predicted"/>
<reference evidence="2" key="1">
    <citation type="submission" date="2021-10" db="EMBL/GenBank/DDBJ databases">
        <authorList>
            <person name="Piombo E."/>
        </authorList>
    </citation>
    <scope>NUCLEOTIDE SEQUENCE</scope>
</reference>
<accession>A0A9N9YN29</accession>
<evidence type="ECO:0000256" key="1">
    <source>
        <dbReference type="SAM" id="MobiDB-lite"/>
    </source>
</evidence>
<name>A0A9N9YN29_9HYPO</name>
<feature type="compositionally biased region" description="Acidic residues" evidence="1">
    <location>
        <begin position="231"/>
        <end position="259"/>
    </location>
</feature>